<dbReference type="InterPro" id="IPR000577">
    <property type="entry name" value="Carb_kinase_FGGY"/>
</dbReference>
<dbReference type="AlphaFoldDB" id="A0A3E0VBM5"/>
<protein>
    <recommendedName>
        <fullName evidence="8">Carbohydrate kinase</fullName>
    </recommendedName>
</protein>
<reference evidence="6 7" key="1">
    <citation type="submission" date="2017-04" db="EMBL/GenBank/DDBJ databases">
        <title>Comparative genome analysis of Subtercola boreus.</title>
        <authorList>
            <person name="Cho Y.-J."/>
            <person name="Cho A."/>
            <person name="Kim O.-S."/>
            <person name="Lee J.-I."/>
        </authorList>
    </citation>
    <scope>NUCLEOTIDE SEQUENCE [LARGE SCALE GENOMIC DNA]</scope>
    <source>
        <strain evidence="6 7">P27444</strain>
    </source>
</reference>
<dbReference type="PANTHER" id="PTHR43095:SF2">
    <property type="entry name" value="GLUCONOKINASE"/>
    <property type="match status" value="1"/>
</dbReference>
<dbReference type="PIRSF" id="PIRSF000538">
    <property type="entry name" value="GlpK"/>
    <property type="match status" value="1"/>
</dbReference>
<comment type="caution">
    <text evidence="6">The sequence shown here is derived from an EMBL/GenBank/DDBJ whole genome shotgun (WGS) entry which is preliminary data.</text>
</comment>
<keyword evidence="2" id="KW-0808">Transferase</keyword>
<name>A0A3E0VBM5_9MICO</name>
<gene>
    <name evidence="6" type="ORF">B7R21_16700</name>
</gene>
<comment type="similarity">
    <text evidence="1">Belongs to the FGGY kinase family.</text>
</comment>
<dbReference type="Pfam" id="PF02782">
    <property type="entry name" value="FGGY_C"/>
    <property type="match status" value="1"/>
</dbReference>
<dbReference type="Proteomes" id="UP000256709">
    <property type="component" value="Unassembled WGS sequence"/>
</dbReference>
<accession>A0A3E0VBM5</accession>
<dbReference type="EMBL" id="NBXA01000031">
    <property type="protein sequence ID" value="RFA07099.1"/>
    <property type="molecule type" value="Genomic_DNA"/>
</dbReference>
<dbReference type="GO" id="GO:0016301">
    <property type="term" value="F:kinase activity"/>
    <property type="evidence" value="ECO:0007669"/>
    <property type="project" value="UniProtKB-KW"/>
</dbReference>
<feature type="domain" description="Carbohydrate kinase FGGY C-terminal" evidence="5">
    <location>
        <begin position="285"/>
        <end position="441"/>
    </location>
</feature>
<evidence type="ECO:0000256" key="3">
    <source>
        <dbReference type="ARBA" id="ARBA00022777"/>
    </source>
</evidence>
<evidence type="ECO:0000259" key="4">
    <source>
        <dbReference type="Pfam" id="PF00370"/>
    </source>
</evidence>
<organism evidence="6 7">
    <name type="scientific">Subtercola boreus</name>
    <dbReference type="NCBI Taxonomy" id="120213"/>
    <lineage>
        <taxon>Bacteria</taxon>
        <taxon>Bacillati</taxon>
        <taxon>Actinomycetota</taxon>
        <taxon>Actinomycetes</taxon>
        <taxon>Micrococcales</taxon>
        <taxon>Microbacteriaceae</taxon>
        <taxon>Subtercola</taxon>
    </lineage>
</organism>
<dbReference type="CDD" id="cd07773">
    <property type="entry name" value="ASKHA_NBD_FGGY_FK"/>
    <property type="match status" value="1"/>
</dbReference>
<proteinExistence type="inferred from homology"/>
<evidence type="ECO:0008006" key="8">
    <source>
        <dbReference type="Google" id="ProtNLM"/>
    </source>
</evidence>
<evidence type="ECO:0000256" key="1">
    <source>
        <dbReference type="ARBA" id="ARBA00009156"/>
    </source>
</evidence>
<dbReference type="SUPFAM" id="SSF53067">
    <property type="entry name" value="Actin-like ATPase domain"/>
    <property type="match status" value="2"/>
</dbReference>
<evidence type="ECO:0000259" key="5">
    <source>
        <dbReference type="Pfam" id="PF02782"/>
    </source>
</evidence>
<dbReference type="InterPro" id="IPR050406">
    <property type="entry name" value="FGGY_Carb_Kinase"/>
</dbReference>
<dbReference type="RefSeq" id="WP_116284399.1">
    <property type="nucleotide sequence ID" value="NZ_NBXA01000031.1"/>
</dbReference>
<dbReference type="GO" id="GO:0005975">
    <property type="term" value="P:carbohydrate metabolic process"/>
    <property type="evidence" value="ECO:0007669"/>
    <property type="project" value="InterPro"/>
</dbReference>
<dbReference type="InterPro" id="IPR018485">
    <property type="entry name" value="FGGY_C"/>
</dbReference>
<dbReference type="PANTHER" id="PTHR43095">
    <property type="entry name" value="SUGAR KINASE"/>
    <property type="match status" value="1"/>
</dbReference>
<dbReference type="InterPro" id="IPR043129">
    <property type="entry name" value="ATPase_NBD"/>
</dbReference>
<sequence>MLVYAVDVGTTNIKVVLYDDRLQRLAGASREAVYERTENRVEFDPGQLFDLILDLINECAHQVVGTAQQDAVIALTGQAESLVLNDSSGQPVRAAMSWLDDRATDEVDELNERFDSADAFAITGEPFPSSTWPAAKLRWLRTHEPRTLSATRQVLMVKDDLIRRFTGVPLGELTTRGFTYFWNVPKGEYWDDMVDFTGVSDDSLPDVVSAGADLGPVRQTVLDRLPPARGYRVNSGALDHFCAMVGTDSYNYGLVSESAGTVLSLSMLRKDWAFDALTKVSFHPAFEAGDTLLFNGADSGGVALDWYRREALRELTYEELEESLTTRAPRGLLPNAPVFLPYLTGVNPPDYLPLAKGAFLGLELGHDRIDMAYAVEEGVAHLLKRNIDYLGGTVREIVSSGGGTTSRFWNQLKADVCDVDVLVPEEREATCRGAAILALVASGELSSRDEAAALNKPAVNRYRPSGSGDHESRYRLFDHYLRSLYAHTPEMEN</sequence>
<dbReference type="InterPro" id="IPR018484">
    <property type="entry name" value="FGGY_N"/>
</dbReference>
<dbReference type="Gene3D" id="3.30.420.40">
    <property type="match status" value="2"/>
</dbReference>
<evidence type="ECO:0000313" key="6">
    <source>
        <dbReference type="EMBL" id="RFA07099.1"/>
    </source>
</evidence>
<keyword evidence="3" id="KW-0418">Kinase</keyword>
<dbReference type="Pfam" id="PF00370">
    <property type="entry name" value="FGGY_N"/>
    <property type="match status" value="1"/>
</dbReference>
<evidence type="ECO:0000313" key="7">
    <source>
        <dbReference type="Proteomes" id="UP000256709"/>
    </source>
</evidence>
<feature type="domain" description="Carbohydrate kinase FGGY N-terminal" evidence="4">
    <location>
        <begin position="3"/>
        <end position="246"/>
    </location>
</feature>
<evidence type="ECO:0000256" key="2">
    <source>
        <dbReference type="ARBA" id="ARBA00022679"/>
    </source>
</evidence>